<keyword evidence="4" id="KW-0804">Transcription</keyword>
<sequence length="196" mass="21966">MTTRKQKKASTQIQLLESAAKCFSEKGFRGTGMAELANSVGMSTGNLYRYFPDKEAFIATLVEDEMSGAITKMNDLDDSESPLINILSVISSCIFDPGYPMDHRLWIEILAETARNERLRTVFKTSDNQMRTAFKYLLQDAMKKGLIADDLDPDGTSIWLYALVDGMIARTAIDPDFDFSVHIDLFNKLVTKALSK</sequence>
<keyword evidence="3 5" id="KW-0238">DNA-binding</keyword>
<keyword evidence="10" id="KW-1185">Reference proteome</keyword>
<organism evidence="8 9">
    <name type="scientific">Limnobaculum xujianqingii</name>
    <dbReference type="NCBI Taxonomy" id="2738837"/>
    <lineage>
        <taxon>Bacteria</taxon>
        <taxon>Pseudomonadati</taxon>
        <taxon>Pseudomonadota</taxon>
        <taxon>Gammaproteobacteria</taxon>
        <taxon>Enterobacterales</taxon>
        <taxon>Budviciaceae</taxon>
        <taxon>Limnobaculum</taxon>
    </lineage>
</organism>
<evidence type="ECO:0000256" key="5">
    <source>
        <dbReference type="PROSITE-ProRule" id="PRU00335"/>
    </source>
</evidence>
<evidence type="ECO:0000313" key="9">
    <source>
        <dbReference type="Proteomes" id="UP000807542"/>
    </source>
</evidence>
<dbReference type="GO" id="GO:0003677">
    <property type="term" value="F:DNA binding"/>
    <property type="evidence" value="ECO:0007669"/>
    <property type="project" value="UniProtKB-UniRule"/>
</dbReference>
<evidence type="ECO:0000259" key="6">
    <source>
        <dbReference type="PROSITE" id="PS50977"/>
    </source>
</evidence>
<dbReference type="PROSITE" id="PS50977">
    <property type="entry name" value="HTH_TETR_2"/>
    <property type="match status" value="1"/>
</dbReference>
<evidence type="ECO:0000256" key="3">
    <source>
        <dbReference type="ARBA" id="ARBA00023125"/>
    </source>
</evidence>
<dbReference type="InterPro" id="IPR001647">
    <property type="entry name" value="HTH_TetR"/>
</dbReference>
<dbReference type="InterPro" id="IPR036271">
    <property type="entry name" value="Tet_transcr_reg_TetR-rel_C_sf"/>
</dbReference>
<evidence type="ECO:0000256" key="1">
    <source>
        <dbReference type="ARBA" id="ARBA00022491"/>
    </source>
</evidence>
<dbReference type="Pfam" id="PF00440">
    <property type="entry name" value="TetR_N"/>
    <property type="match status" value="1"/>
</dbReference>
<comment type="caution">
    <text evidence="8">The sequence shown here is derived from an EMBL/GenBank/DDBJ whole genome shotgun (WGS) entry which is preliminary data.</text>
</comment>
<reference evidence="8 10" key="1">
    <citation type="submission" date="2020-11" db="EMBL/GenBank/DDBJ databases">
        <title>Insectihabitans protaetiae gen. nov. sp. nov. and Insectihabitans allomyrinae sp. nov., isolated from larvae of Protaetia brevitarsis seulensis and Allomyrina dichotoma, respectively.</title>
        <authorList>
            <person name="Lee S.D."/>
            <person name="Byeon Y.-S."/>
            <person name="Kim S.-M."/>
            <person name="Yang H.L."/>
            <person name="Kim I.S."/>
        </authorList>
    </citation>
    <scope>NUCLEOTIDE SEQUENCE</scope>
    <source>
        <strain evidence="8">CWB-B4</strain>
        <strain evidence="7 10">CWB-B43</strain>
    </source>
</reference>
<evidence type="ECO:0000256" key="4">
    <source>
        <dbReference type="ARBA" id="ARBA00023163"/>
    </source>
</evidence>
<dbReference type="Gene3D" id="1.10.357.10">
    <property type="entry name" value="Tetracycline Repressor, domain 2"/>
    <property type="match status" value="1"/>
</dbReference>
<name>A0A9D7FXN6_9GAMM</name>
<dbReference type="SUPFAM" id="SSF46689">
    <property type="entry name" value="Homeodomain-like"/>
    <property type="match status" value="1"/>
</dbReference>
<protein>
    <submittedName>
        <fullName evidence="8">TetR/AcrR family transcriptional regulator</fullName>
    </submittedName>
</protein>
<proteinExistence type="predicted"/>
<accession>A0A9D7FXN6</accession>
<dbReference type="PANTHER" id="PTHR47506">
    <property type="entry name" value="TRANSCRIPTIONAL REGULATORY PROTEIN"/>
    <property type="match status" value="1"/>
</dbReference>
<dbReference type="AlphaFoldDB" id="A0A9D7FXN6"/>
<dbReference type="InterPro" id="IPR039538">
    <property type="entry name" value="BetI_C"/>
</dbReference>
<evidence type="ECO:0000313" key="10">
    <source>
        <dbReference type="Proteomes" id="UP001296969"/>
    </source>
</evidence>
<evidence type="ECO:0000313" key="7">
    <source>
        <dbReference type="EMBL" id="MBK5073007.1"/>
    </source>
</evidence>
<feature type="domain" description="HTH tetR-type" evidence="6">
    <location>
        <begin position="9"/>
        <end position="69"/>
    </location>
</feature>
<keyword evidence="1" id="KW-0678">Repressor</keyword>
<evidence type="ECO:0000256" key="2">
    <source>
        <dbReference type="ARBA" id="ARBA00023015"/>
    </source>
</evidence>
<dbReference type="Gene3D" id="1.10.10.60">
    <property type="entry name" value="Homeodomain-like"/>
    <property type="match status" value="1"/>
</dbReference>
<dbReference type="Proteomes" id="UP000807542">
    <property type="component" value="Unassembled WGS sequence"/>
</dbReference>
<dbReference type="EMBL" id="JADRCQ010000001">
    <property type="protein sequence ID" value="MBK5073007.1"/>
    <property type="molecule type" value="Genomic_DNA"/>
</dbReference>
<feature type="DNA-binding region" description="H-T-H motif" evidence="5">
    <location>
        <begin position="32"/>
        <end position="51"/>
    </location>
</feature>
<gene>
    <name evidence="8" type="ORF">I2492_08270</name>
    <name evidence="7" type="ORF">I2493_08270</name>
</gene>
<evidence type="ECO:0000313" key="8">
    <source>
        <dbReference type="EMBL" id="MBK5176316.1"/>
    </source>
</evidence>
<dbReference type="EMBL" id="JADRCP010000001">
    <property type="protein sequence ID" value="MBK5176316.1"/>
    <property type="molecule type" value="Genomic_DNA"/>
</dbReference>
<keyword evidence="2" id="KW-0805">Transcription regulation</keyword>
<dbReference type="PRINTS" id="PR00455">
    <property type="entry name" value="HTHTETR"/>
</dbReference>
<dbReference type="SUPFAM" id="SSF48498">
    <property type="entry name" value="Tetracyclin repressor-like, C-terminal domain"/>
    <property type="match status" value="1"/>
</dbReference>
<dbReference type="Proteomes" id="UP001296969">
    <property type="component" value="Unassembled WGS sequence"/>
</dbReference>
<dbReference type="InterPro" id="IPR009057">
    <property type="entry name" value="Homeodomain-like_sf"/>
</dbReference>
<dbReference type="Pfam" id="PF13977">
    <property type="entry name" value="TetR_C_6"/>
    <property type="match status" value="1"/>
</dbReference>
<dbReference type="PANTHER" id="PTHR47506:SF6">
    <property type="entry name" value="HTH-TYPE TRANSCRIPTIONAL REPRESSOR NEMR"/>
    <property type="match status" value="1"/>
</dbReference>